<dbReference type="PANTHER" id="PTHR23517">
    <property type="entry name" value="RESISTANCE PROTEIN MDTM, PUTATIVE-RELATED-RELATED"/>
    <property type="match status" value="1"/>
</dbReference>
<dbReference type="EMBL" id="BARU01031409">
    <property type="protein sequence ID" value="GAH74244.1"/>
    <property type="molecule type" value="Genomic_DNA"/>
</dbReference>
<dbReference type="AlphaFoldDB" id="X1J7D1"/>
<keyword evidence="6 7" id="KW-0472">Membrane</keyword>
<feature type="transmembrane region" description="Helical" evidence="7">
    <location>
        <begin position="151"/>
        <end position="172"/>
    </location>
</feature>
<evidence type="ECO:0000256" key="3">
    <source>
        <dbReference type="ARBA" id="ARBA00022475"/>
    </source>
</evidence>
<dbReference type="InterPro" id="IPR011701">
    <property type="entry name" value="MFS"/>
</dbReference>
<comment type="subcellular location">
    <subcellularLocation>
        <location evidence="1">Cell membrane</location>
        <topology evidence="1">Multi-pass membrane protein</topology>
    </subcellularLocation>
</comment>
<keyword evidence="4 7" id="KW-0812">Transmembrane</keyword>
<gene>
    <name evidence="9" type="ORF">S03H2_49679</name>
</gene>
<feature type="transmembrane region" description="Helical" evidence="7">
    <location>
        <begin position="28"/>
        <end position="49"/>
    </location>
</feature>
<keyword evidence="5 7" id="KW-1133">Transmembrane helix</keyword>
<dbReference type="InterPro" id="IPR036259">
    <property type="entry name" value="MFS_trans_sf"/>
</dbReference>
<feature type="domain" description="Major facilitator superfamily (MFS) profile" evidence="8">
    <location>
        <begin position="1"/>
        <end position="193"/>
    </location>
</feature>
<feature type="transmembrane region" description="Helical" evidence="7">
    <location>
        <begin position="85"/>
        <end position="108"/>
    </location>
</feature>
<reference evidence="9" key="1">
    <citation type="journal article" date="2014" name="Front. Microbiol.">
        <title>High frequency of phylogenetically diverse reductive dehalogenase-homologous genes in deep subseafloor sedimentary metagenomes.</title>
        <authorList>
            <person name="Kawai M."/>
            <person name="Futagami T."/>
            <person name="Toyoda A."/>
            <person name="Takaki Y."/>
            <person name="Nishi S."/>
            <person name="Hori S."/>
            <person name="Arai W."/>
            <person name="Tsubouchi T."/>
            <person name="Morono Y."/>
            <person name="Uchiyama I."/>
            <person name="Ito T."/>
            <person name="Fujiyama A."/>
            <person name="Inagaki F."/>
            <person name="Takami H."/>
        </authorList>
    </citation>
    <scope>NUCLEOTIDE SEQUENCE</scope>
    <source>
        <strain evidence="9">Expedition CK06-06</strain>
    </source>
</reference>
<dbReference type="PROSITE" id="PS50850">
    <property type="entry name" value="MFS"/>
    <property type="match status" value="1"/>
</dbReference>
<dbReference type="Gene3D" id="1.20.1250.20">
    <property type="entry name" value="MFS general substrate transporter like domains"/>
    <property type="match status" value="1"/>
</dbReference>
<dbReference type="SUPFAM" id="SSF103473">
    <property type="entry name" value="MFS general substrate transporter"/>
    <property type="match status" value="1"/>
</dbReference>
<dbReference type="Pfam" id="PF07690">
    <property type="entry name" value="MFS_1"/>
    <property type="match status" value="1"/>
</dbReference>
<evidence type="ECO:0000259" key="8">
    <source>
        <dbReference type="PROSITE" id="PS50850"/>
    </source>
</evidence>
<dbReference type="GO" id="GO:0005886">
    <property type="term" value="C:plasma membrane"/>
    <property type="evidence" value="ECO:0007669"/>
    <property type="project" value="UniProtKB-SubCell"/>
</dbReference>
<keyword evidence="3" id="KW-1003">Cell membrane</keyword>
<feature type="transmembrane region" description="Helical" evidence="7">
    <location>
        <begin position="120"/>
        <end position="145"/>
    </location>
</feature>
<evidence type="ECO:0000256" key="1">
    <source>
        <dbReference type="ARBA" id="ARBA00004651"/>
    </source>
</evidence>
<feature type="non-terminal residue" evidence="9">
    <location>
        <position position="193"/>
    </location>
</feature>
<keyword evidence="2" id="KW-0813">Transport</keyword>
<name>X1J7D1_9ZZZZ</name>
<accession>X1J7D1</accession>
<feature type="transmembrane region" description="Helical" evidence="7">
    <location>
        <begin position="61"/>
        <end position="79"/>
    </location>
</feature>
<proteinExistence type="predicted"/>
<evidence type="ECO:0000256" key="2">
    <source>
        <dbReference type="ARBA" id="ARBA00022448"/>
    </source>
</evidence>
<dbReference type="InterPro" id="IPR050171">
    <property type="entry name" value="MFS_Transporters"/>
</dbReference>
<dbReference type="GO" id="GO:0022857">
    <property type="term" value="F:transmembrane transporter activity"/>
    <property type="evidence" value="ECO:0007669"/>
    <property type="project" value="InterPro"/>
</dbReference>
<evidence type="ECO:0000256" key="5">
    <source>
        <dbReference type="ARBA" id="ARBA00022989"/>
    </source>
</evidence>
<organism evidence="9">
    <name type="scientific">marine sediment metagenome</name>
    <dbReference type="NCBI Taxonomy" id="412755"/>
    <lineage>
        <taxon>unclassified sequences</taxon>
        <taxon>metagenomes</taxon>
        <taxon>ecological metagenomes</taxon>
    </lineage>
</organism>
<sequence length="193" mass="21150">MLSFMVNFDSNAAIPIIATYSRNLGASLIFAGFIVGIYSMVHIPSNLIFGRLVDKFGRKRLIAFGVFLDGLSLLLYAIAQNPSFLLFGRIIHGIGGGFGGPASMSYISDATSQKRSGRGMALYGMSIGFSNLIGFMLGGLVAQIIGYSNLFFIISIVLFVMSFMSLLLPSIYQPSKEGGEHKFNFREEIRQFR</sequence>
<evidence type="ECO:0000313" key="9">
    <source>
        <dbReference type="EMBL" id="GAH74244.1"/>
    </source>
</evidence>
<evidence type="ECO:0000256" key="7">
    <source>
        <dbReference type="SAM" id="Phobius"/>
    </source>
</evidence>
<dbReference type="InterPro" id="IPR020846">
    <property type="entry name" value="MFS_dom"/>
</dbReference>
<comment type="caution">
    <text evidence="9">The sequence shown here is derived from an EMBL/GenBank/DDBJ whole genome shotgun (WGS) entry which is preliminary data.</text>
</comment>
<evidence type="ECO:0000256" key="4">
    <source>
        <dbReference type="ARBA" id="ARBA00022692"/>
    </source>
</evidence>
<protein>
    <recommendedName>
        <fullName evidence="8">Major facilitator superfamily (MFS) profile domain-containing protein</fullName>
    </recommendedName>
</protein>
<evidence type="ECO:0000256" key="6">
    <source>
        <dbReference type="ARBA" id="ARBA00023136"/>
    </source>
</evidence>